<evidence type="ECO:0000313" key="4">
    <source>
        <dbReference type="Proteomes" id="UP001147653"/>
    </source>
</evidence>
<dbReference type="Pfam" id="PF10400">
    <property type="entry name" value="Vir_act_alpha_C"/>
    <property type="match status" value="1"/>
</dbReference>
<evidence type="ECO:0000259" key="1">
    <source>
        <dbReference type="Pfam" id="PF03551"/>
    </source>
</evidence>
<dbReference type="RefSeq" id="WP_270023518.1">
    <property type="nucleotide sequence ID" value="NZ_JAPDDP010000004.1"/>
</dbReference>
<feature type="domain" description="Transcription regulator PadR C-terminal" evidence="2">
    <location>
        <begin position="90"/>
        <end position="162"/>
    </location>
</feature>
<dbReference type="InterPro" id="IPR005149">
    <property type="entry name" value="Tscrpt_reg_PadR_N"/>
</dbReference>
<sequence length="164" mass="18584">MSLRHALLGLLATQPATGYELAQKFDKSLGTAWHASHSQIYPELARLADAGMVEVVGEGARNSRTYAVTEAGYDEIRTWLIETDANRSQRNETAVRWFLLGLLKPEDRRAAVDRELAYAEEYVANLRQIAEQIDAANPEHPFRKTVDLGLRTSSVMQDWLREQR</sequence>
<name>A0A9X3N4C2_9ACTN</name>
<comment type="caution">
    <text evidence="3">The sequence shown here is derived from an EMBL/GenBank/DDBJ whole genome shotgun (WGS) entry which is preliminary data.</text>
</comment>
<dbReference type="PANTHER" id="PTHR43252">
    <property type="entry name" value="TRANSCRIPTIONAL REGULATOR YQJI"/>
    <property type="match status" value="1"/>
</dbReference>
<dbReference type="EMBL" id="JAPDDP010000004">
    <property type="protein sequence ID" value="MDA0179251.1"/>
    <property type="molecule type" value="Genomic_DNA"/>
</dbReference>
<proteinExistence type="predicted"/>
<reference evidence="3" key="1">
    <citation type="submission" date="2022-10" db="EMBL/GenBank/DDBJ databases">
        <title>The WGS of Solirubrobacter phytolaccae KCTC 29190.</title>
        <authorList>
            <person name="Jiang Z."/>
        </authorList>
    </citation>
    <scope>NUCLEOTIDE SEQUENCE</scope>
    <source>
        <strain evidence="3">KCTC 29190</strain>
    </source>
</reference>
<evidence type="ECO:0000259" key="2">
    <source>
        <dbReference type="Pfam" id="PF10400"/>
    </source>
</evidence>
<dbReference type="Pfam" id="PF03551">
    <property type="entry name" value="PadR"/>
    <property type="match status" value="1"/>
</dbReference>
<evidence type="ECO:0000313" key="3">
    <source>
        <dbReference type="EMBL" id="MDA0179251.1"/>
    </source>
</evidence>
<gene>
    <name evidence="3" type="ORF">OJ997_02995</name>
</gene>
<feature type="domain" description="Transcription regulator PadR N-terminal" evidence="1">
    <location>
        <begin position="7"/>
        <end position="77"/>
    </location>
</feature>
<protein>
    <submittedName>
        <fullName evidence="3">PadR family transcriptional regulator</fullName>
    </submittedName>
</protein>
<accession>A0A9X3N4C2</accession>
<dbReference type="InterPro" id="IPR018309">
    <property type="entry name" value="Tscrpt_reg_PadR_C"/>
</dbReference>
<dbReference type="Proteomes" id="UP001147653">
    <property type="component" value="Unassembled WGS sequence"/>
</dbReference>
<dbReference type="PANTHER" id="PTHR43252:SF4">
    <property type="entry name" value="TRANSCRIPTIONAL REGULATORY PROTEIN"/>
    <property type="match status" value="1"/>
</dbReference>
<dbReference type="AlphaFoldDB" id="A0A9X3N4C2"/>
<dbReference type="Gene3D" id="1.10.10.10">
    <property type="entry name" value="Winged helix-like DNA-binding domain superfamily/Winged helix DNA-binding domain"/>
    <property type="match status" value="1"/>
</dbReference>
<organism evidence="3 4">
    <name type="scientific">Solirubrobacter phytolaccae</name>
    <dbReference type="NCBI Taxonomy" id="1404360"/>
    <lineage>
        <taxon>Bacteria</taxon>
        <taxon>Bacillati</taxon>
        <taxon>Actinomycetota</taxon>
        <taxon>Thermoleophilia</taxon>
        <taxon>Solirubrobacterales</taxon>
        <taxon>Solirubrobacteraceae</taxon>
        <taxon>Solirubrobacter</taxon>
    </lineage>
</organism>
<dbReference type="InterPro" id="IPR036388">
    <property type="entry name" value="WH-like_DNA-bd_sf"/>
</dbReference>
<dbReference type="SUPFAM" id="SSF46785">
    <property type="entry name" value="Winged helix' DNA-binding domain"/>
    <property type="match status" value="1"/>
</dbReference>
<keyword evidence="4" id="KW-1185">Reference proteome</keyword>
<dbReference type="InterPro" id="IPR036390">
    <property type="entry name" value="WH_DNA-bd_sf"/>
</dbReference>